<name>A0A0E9RFQ7_ANGAN</name>
<dbReference type="AlphaFoldDB" id="A0A0E9RFQ7"/>
<accession>A0A0E9RFQ7</accession>
<proteinExistence type="predicted"/>
<evidence type="ECO:0000313" key="1">
    <source>
        <dbReference type="EMBL" id="JAH27914.1"/>
    </source>
</evidence>
<reference evidence="1" key="1">
    <citation type="submission" date="2014-11" db="EMBL/GenBank/DDBJ databases">
        <authorList>
            <person name="Amaro Gonzalez C."/>
        </authorList>
    </citation>
    <scope>NUCLEOTIDE SEQUENCE</scope>
</reference>
<organism evidence="1">
    <name type="scientific">Anguilla anguilla</name>
    <name type="common">European freshwater eel</name>
    <name type="synonym">Muraena anguilla</name>
    <dbReference type="NCBI Taxonomy" id="7936"/>
    <lineage>
        <taxon>Eukaryota</taxon>
        <taxon>Metazoa</taxon>
        <taxon>Chordata</taxon>
        <taxon>Craniata</taxon>
        <taxon>Vertebrata</taxon>
        <taxon>Euteleostomi</taxon>
        <taxon>Actinopterygii</taxon>
        <taxon>Neopterygii</taxon>
        <taxon>Teleostei</taxon>
        <taxon>Anguilliformes</taxon>
        <taxon>Anguillidae</taxon>
        <taxon>Anguilla</taxon>
    </lineage>
</organism>
<reference evidence="1" key="2">
    <citation type="journal article" date="2015" name="Fish Shellfish Immunol.">
        <title>Early steps in the European eel (Anguilla anguilla)-Vibrio vulnificus interaction in the gills: Role of the RtxA13 toxin.</title>
        <authorList>
            <person name="Callol A."/>
            <person name="Pajuelo D."/>
            <person name="Ebbesson L."/>
            <person name="Teles M."/>
            <person name="MacKenzie S."/>
            <person name="Amaro C."/>
        </authorList>
    </citation>
    <scope>NUCLEOTIDE SEQUENCE</scope>
</reference>
<protein>
    <submittedName>
        <fullName evidence="1">Uncharacterized protein</fullName>
    </submittedName>
</protein>
<sequence>MLVTASQPIHKSLPIKPSTAHTAKHQGCHYTFLLTGTCLCV</sequence>
<dbReference type="EMBL" id="GBXM01080663">
    <property type="protein sequence ID" value="JAH27914.1"/>
    <property type="molecule type" value="Transcribed_RNA"/>
</dbReference>